<protein>
    <submittedName>
        <fullName evidence="1">Uncharacterized protein</fullName>
    </submittedName>
</protein>
<dbReference type="OrthoDB" id="10439296at2759"/>
<comment type="caution">
    <text evidence="1">The sequence shown here is derived from an EMBL/GenBank/DDBJ whole genome shotgun (WGS) entry which is preliminary data.</text>
</comment>
<accession>A0A0V0RH03</accession>
<dbReference type="AlphaFoldDB" id="A0A0V0RH03"/>
<keyword evidence="2" id="KW-1185">Reference proteome</keyword>
<organism evidence="1 2">
    <name type="scientific">Trichinella nelsoni</name>
    <dbReference type="NCBI Taxonomy" id="6336"/>
    <lineage>
        <taxon>Eukaryota</taxon>
        <taxon>Metazoa</taxon>
        <taxon>Ecdysozoa</taxon>
        <taxon>Nematoda</taxon>
        <taxon>Enoplea</taxon>
        <taxon>Dorylaimia</taxon>
        <taxon>Trichinellida</taxon>
        <taxon>Trichinellidae</taxon>
        <taxon>Trichinella</taxon>
    </lineage>
</organism>
<evidence type="ECO:0000313" key="1">
    <source>
        <dbReference type="EMBL" id="KRX13780.1"/>
    </source>
</evidence>
<name>A0A0V0RH03_9BILA</name>
<dbReference type="Proteomes" id="UP000054630">
    <property type="component" value="Unassembled WGS sequence"/>
</dbReference>
<gene>
    <name evidence="1" type="ORF">T07_4824</name>
</gene>
<dbReference type="EMBL" id="JYDL01000184">
    <property type="protein sequence ID" value="KRX13780.1"/>
    <property type="molecule type" value="Genomic_DNA"/>
</dbReference>
<evidence type="ECO:0000313" key="2">
    <source>
        <dbReference type="Proteomes" id="UP000054630"/>
    </source>
</evidence>
<sequence>MQNGHLEPGPADVLVGKFHGTNLEWETVVEYASEDVEQLGEEGQAGASAALGAVVHRIWLDVQQSLQSVDDDVIRSDAIVDETKYSSRQAFGQQPPLVVDRGHFDQRQGRWRRTDRRTGKKFRITRLERQNAAHHISRCTVPSTQQLPLAVGQLSVPVAQGVVPVHNPPFQSPAQRLQVVDHLTLAVILEQQIRQLLSLTGDAFGEQQHRPSQLFQLHFQAVQLAVNRQAWIFHRPHFVDRVHQQLQADHEPTAILQPGPIQAFVRTTTTAQSTIRELASRAANQQRSRGRCRIHQHVVMERLQVVGHPRPPSTARAVSHD</sequence>
<proteinExistence type="predicted"/>
<reference evidence="1 2" key="1">
    <citation type="submission" date="2015-01" db="EMBL/GenBank/DDBJ databases">
        <title>Evolution of Trichinella species and genotypes.</title>
        <authorList>
            <person name="Korhonen P.K."/>
            <person name="Edoardo P."/>
            <person name="Giuseppe L.R."/>
            <person name="Gasser R.B."/>
        </authorList>
    </citation>
    <scope>NUCLEOTIDE SEQUENCE [LARGE SCALE GENOMIC DNA]</scope>
    <source>
        <strain evidence="1">ISS37</strain>
    </source>
</reference>